<protein>
    <submittedName>
        <fullName evidence="3">Membrane-associated phospholipid phosphatase</fullName>
    </submittedName>
</protein>
<dbReference type="InterPro" id="IPR000326">
    <property type="entry name" value="PAP2/HPO"/>
</dbReference>
<feature type="transmembrane region" description="Helical" evidence="1">
    <location>
        <begin position="134"/>
        <end position="156"/>
    </location>
</feature>
<proteinExistence type="predicted"/>
<sequence length="280" mass="32004">MYLVAAVIIFVNILLFYVGAKAFKPSDISLDFNRAMDMVFKYKAYITALIMVFLLNTIQNRVLSDLGQYIGFDLTPIIYGVEGGVVSLFQVIVTPFLTGYMFFTYVFIYIFLIVFSISLYIYCDSLKEVKATVLSYLINYMVALPFFLFLPVYESWMVLEGVAPLLFSVNLPANDFIIWVNGVNNCMPSLHSSISVTVAVIATQAYRNKKLYGLWMVVSWMFAISVLASTMYLGVHWVLDVVAGTLLGIFAGLVGYNVNYELDFLDRWIQRTIQWLKRFR</sequence>
<organism evidence="3 4">
    <name type="scientific">Methanonatronarchaeum thermophilum</name>
    <dbReference type="NCBI Taxonomy" id="1927129"/>
    <lineage>
        <taxon>Archaea</taxon>
        <taxon>Methanobacteriati</taxon>
        <taxon>Methanobacteriota</taxon>
        <taxon>Methanonatronarchaeia</taxon>
        <taxon>Methanonatronarchaeales</taxon>
        <taxon>Methanonatronarchaeaceae</taxon>
        <taxon>Methanonatronarchaeum</taxon>
    </lineage>
</organism>
<dbReference type="PANTHER" id="PTHR31310:SF7">
    <property type="entry name" value="PA-PHOSPHATASE RELATED-FAMILY PROTEIN DDB_G0268928"/>
    <property type="match status" value="1"/>
</dbReference>
<evidence type="ECO:0000313" key="3">
    <source>
        <dbReference type="EMBL" id="OUJ18500.1"/>
    </source>
</evidence>
<evidence type="ECO:0000313" key="4">
    <source>
        <dbReference type="Proteomes" id="UP000195137"/>
    </source>
</evidence>
<dbReference type="InterPro" id="IPR052185">
    <property type="entry name" value="IPC_Synthase-Related"/>
</dbReference>
<dbReference type="RefSeq" id="WP_086637768.1">
    <property type="nucleotide sequence ID" value="NZ_MRZU01000004.1"/>
</dbReference>
<feature type="transmembrane region" description="Helical" evidence="1">
    <location>
        <begin position="214"/>
        <end position="235"/>
    </location>
</feature>
<dbReference type="SMART" id="SM00014">
    <property type="entry name" value="acidPPc"/>
    <property type="match status" value="1"/>
</dbReference>
<feature type="transmembrane region" description="Helical" evidence="1">
    <location>
        <begin position="241"/>
        <end position="258"/>
    </location>
</feature>
<feature type="transmembrane region" description="Helical" evidence="1">
    <location>
        <begin position="74"/>
        <end position="93"/>
    </location>
</feature>
<keyword evidence="4" id="KW-1185">Reference proteome</keyword>
<feature type="transmembrane region" description="Helical" evidence="1">
    <location>
        <begin position="99"/>
        <end position="122"/>
    </location>
</feature>
<evidence type="ECO:0000259" key="2">
    <source>
        <dbReference type="SMART" id="SM00014"/>
    </source>
</evidence>
<dbReference type="EMBL" id="MRZU01000004">
    <property type="protein sequence ID" value="OUJ18500.1"/>
    <property type="molecule type" value="Genomic_DNA"/>
</dbReference>
<name>A0A1Y3GB80_9EURY</name>
<accession>A0A1Y3GB80</accession>
<feature type="domain" description="Phosphatidic acid phosphatase type 2/haloperoxidase" evidence="2">
    <location>
        <begin position="144"/>
        <end position="256"/>
    </location>
</feature>
<keyword evidence="1" id="KW-0472">Membrane</keyword>
<dbReference type="Proteomes" id="UP000195137">
    <property type="component" value="Unassembled WGS sequence"/>
</dbReference>
<evidence type="ECO:0000256" key="1">
    <source>
        <dbReference type="SAM" id="Phobius"/>
    </source>
</evidence>
<dbReference type="OrthoDB" id="329477at2157"/>
<feature type="transmembrane region" description="Helical" evidence="1">
    <location>
        <begin position="44"/>
        <end position="62"/>
    </location>
</feature>
<keyword evidence="1" id="KW-0812">Transmembrane</keyword>
<dbReference type="Pfam" id="PF01569">
    <property type="entry name" value="PAP2"/>
    <property type="match status" value="1"/>
</dbReference>
<dbReference type="PANTHER" id="PTHR31310">
    <property type="match status" value="1"/>
</dbReference>
<dbReference type="AlphaFoldDB" id="A0A1Y3GB80"/>
<dbReference type="Gene3D" id="1.20.144.10">
    <property type="entry name" value="Phosphatidic acid phosphatase type 2/haloperoxidase"/>
    <property type="match status" value="1"/>
</dbReference>
<gene>
    <name evidence="3" type="ORF">AMET1_1419</name>
</gene>
<dbReference type="SUPFAM" id="SSF48317">
    <property type="entry name" value="Acid phosphatase/Vanadium-dependent haloperoxidase"/>
    <property type="match status" value="1"/>
</dbReference>
<dbReference type="InterPro" id="IPR036938">
    <property type="entry name" value="PAP2/HPO_sf"/>
</dbReference>
<feature type="transmembrane region" description="Helical" evidence="1">
    <location>
        <begin position="176"/>
        <end position="202"/>
    </location>
</feature>
<comment type="caution">
    <text evidence="3">The sequence shown here is derived from an EMBL/GenBank/DDBJ whole genome shotgun (WGS) entry which is preliminary data.</text>
</comment>
<keyword evidence="1" id="KW-1133">Transmembrane helix</keyword>
<reference evidence="3 4" key="1">
    <citation type="submission" date="2016-12" db="EMBL/GenBank/DDBJ databases">
        <title>Discovery of methanogenic haloarchaea.</title>
        <authorList>
            <person name="Sorokin D.Y."/>
            <person name="Makarova K.S."/>
            <person name="Abbas B."/>
            <person name="Ferrer M."/>
            <person name="Golyshin P.N."/>
        </authorList>
    </citation>
    <scope>NUCLEOTIDE SEQUENCE [LARGE SCALE GENOMIC DNA]</scope>
    <source>
        <strain evidence="3">AMET1</strain>
    </source>
</reference>